<sequence length="232" mass="26504">MVHVRAHHLHRHDARRKHHHLRRRDRAGPAPPRAPPQRGQPPRRVPRDVRPPGSDGQAARLQPPFSFEMLQNVKIAPADPARGKLLCVSLPDLAMHRAAMEEGVGAESDEDEAHPGLPEGNVNHEGMFHGDWSRRFIKRAQAREELEPLEKTVWDRNRVCDVRLKLEPIPHSVVKSRIYFENEPADAEDMEYMGLRKTRLEGYRIKATVVEVYIARSFFQESEGDTEAAPEA</sequence>
<dbReference type="OrthoDB" id="3262937at2759"/>
<accession>A0A4Y9ZI25</accession>
<dbReference type="AlphaFoldDB" id="A0A4Y9ZI25"/>
<protein>
    <submittedName>
        <fullName evidence="2">Uncharacterized protein</fullName>
    </submittedName>
</protein>
<feature type="region of interest" description="Disordered" evidence="1">
    <location>
        <begin position="103"/>
        <end position="123"/>
    </location>
</feature>
<proteinExistence type="predicted"/>
<evidence type="ECO:0000256" key="1">
    <source>
        <dbReference type="SAM" id="MobiDB-lite"/>
    </source>
</evidence>
<dbReference type="EMBL" id="SFCI01002907">
    <property type="protein sequence ID" value="TFY73398.1"/>
    <property type="molecule type" value="Genomic_DNA"/>
</dbReference>
<organism evidence="2 3">
    <name type="scientific">Hericium alpestre</name>
    <dbReference type="NCBI Taxonomy" id="135208"/>
    <lineage>
        <taxon>Eukaryota</taxon>
        <taxon>Fungi</taxon>
        <taxon>Dikarya</taxon>
        <taxon>Basidiomycota</taxon>
        <taxon>Agaricomycotina</taxon>
        <taxon>Agaricomycetes</taxon>
        <taxon>Russulales</taxon>
        <taxon>Hericiaceae</taxon>
        <taxon>Hericium</taxon>
    </lineage>
</organism>
<feature type="compositionally biased region" description="Pro residues" evidence="1">
    <location>
        <begin position="29"/>
        <end position="39"/>
    </location>
</feature>
<dbReference type="Proteomes" id="UP000298061">
    <property type="component" value="Unassembled WGS sequence"/>
</dbReference>
<name>A0A4Y9ZI25_9AGAM</name>
<feature type="region of interest" description="Disordered" evidence="1">
    <location>
        <begin position="1"/>
        <end position="65"/>
    </location>
</feature>
<evidence type="ECO:0000313" key="3">
    <source>
        <dbReference type="Proteomes" id="UP000298061"/>
    </source>
</evidence>
<reference evidence="2 3" key="1">
    <citation type="submission" date="2019-02" db="EMBL/GenBank/DDBJ databases">
        <title>Genome sequencing of the rare red list fungi Hericium alpestre (H. flagellum).</title>
        <authorList>
            <person name="Buettner E."/>
            <person name="Kellner H."/>
        </authorList>
    </citation>
    <scope>NUCLEOTIDE SEQUENCE [LARGE SCALE GENOMIC DNA]</scope>
    <source>
        <strain evidence="2 3">DSM 108284</strain>
    </source>
</reference>
<keyword evidence="3" id="KW-1185">Reference proteome</keyword>
<comment type="caution">
    <text evidence="2">The sequence shown here is derived from an EMBL/GenBank/DDBJ whole genome shotgun (WGS) entry which is preliminary data.</text>
</comment>
<feature type="compositionally biased region" description="Basic residues" evidence="1">
    <location>
        <begin position="1"/>
        <end position="25"/>
    </location>
</feature>
<gene>
    <name evidence="2" type="ORF">EWM64_g10614</name>
</gene>
<evidence type="ECO:0000313" key="2">
    <source>
        <dbReference type="EMBL" id="TFY73398.1"/>
    </source>
</evidence>